<evidence type="ECO:0000313" key="3">
    <source>
        <dbReference type="EMBL" id="RUL69436.1"/>
    </source>
</evidence>
<comment type="caution">
    <text evidence="3">The sequence shown here is derived from an EMBL/GenBank/DDBJ whole genome shotgun (WGS) entry which is preliminary data.</text>
</comment>
<dbReference type="InterPro" id="IPR032710">
    <property type="entry name" value="NTF2-like_dom_sf"/>
</dbReference>
<sequence length="165" mass="17816">MTNKRIFFMYTALATLLLNAALPVIAATASASPASVPAAANDIIGQRLVAEERASWDLAIKRNADAYKALHASDFFTVGGAGIAARAPSEASAMDPNVRFDHCELAGFDVHFVAQDAALVTYHVKANGLDHGKTFQLDSYASSLWMKRNGQWLNVFYQATPTPKQ</sequence>
<feature type="signal peptide" evidence="1">
    <location>
        <begin position="1"/>
        <end position="26"/>
    </location>
</feature>
<gene>
    <name evidence="3" type="ORF">EKH80_22435</name>
</gene>
<organism evidence="3 4">
    <name type="scientific">Dyella choica</name>
    <dbReference type="NCBI Taxonomy" id="1927959"/>
    <lineage>
        <taxon>Bacteria</taxon>
        <taxon>Pseudomonadati</taxon>
        <taxon>Pseudomonadota</taxon>
        <taxon>Gammaproteobacteria</taxon>
        <taxon>Lysobacterales</taxon>
        <taxon>Rhodanobacteraceae</taxon>
        <taxon>Dyella</taxon>
    </lineage>
</organism>
<feature type="chain" id="PRO_5018678875" evidence="1">
    <location>
        <begin position="27"/>
        <end position="165"/>
    </location>
</feature>
<accession>A0A3S0WSM4</accession>
<keyword evidence="4" id="KW-1185">Reference proteome</keyword>
<evidence type="ECO:0000256" key="1">
    <source>
        <dbReference type="SAM" id="SignalP"/>
    </source>
</evidence>
<proteinExistence type="predicted"/>
<dbReference type="EMBL" id="RYYV01000033">
    <property type="protein sequence ID" value="RUL69436.1"/>
    <property type="molecule type" value="Genomic_DNA"/>
</dbReference>
<dbReference type="AlphaFoldDB" id="A0A3S0WSM4"/>
<dbReference type="Proteomes" id="UP000274358">
    <property type="component" value="Unassembled WGS sequence"/>
</dbReference>
<evidence type="ECO:0000313" key="4">
    <source>
        <dbReference type="Proteomes" id="UP000274358"/>
    </source>
</evidence>
<feature type="domain" description="DUF4440" evidence="2">
    <location>
        <begin position="50"/>
        <end position="153"/>
    </location>
</feature>
<evidence type="ECO:0000259" key="2">
    <source>
        <dbReference type="Pfam" id="PF14534"/>
    </source>
</evidence>
<name>A0A3S0WSM4_9GAMM</name>
<dbReference type="InterPro" id="IPR027843">
    <property type="entry name" value="DUF4440"/>
</dbReference>
<dbReference type="SUPFAM" id="SSF54427">
    <property type="entry name" value="NTF2-like"/>
    <property type="match status" value="1"/>
</dbReference>
<reference evidence="3 4" key="1">
    <citation type="submission" date="2018-12" db="EMBL/GenBank/DDBJ databases">
        <title>Dyella dinghuensis sp. nov. DHOA06 and Dyella choica sp. nov. 4M-K27, isolated from forest soil.</title>
        <authorList>
            <person name="Qiu L.-H."/>
            <person name="Gao Z.-H."/>
        </authorList>
    </citation>
    <scope>NUCLEOTIDE SEQUENCE [LARGE SCALE GENOMIC DNA]</scope>
    <source>
        <strain evidence="3 4">4M-K27</strain>
    </source>
</reference>
<keyword evidence="1" id="KW-0732">Signal</keyword>
<protein>
    <submittedName>
        <fullName evidence="3">Nuclear transport factor 2 family protein</fullName>
    </submittedName>
</protein>
<dbReference type="Gene3D" id="3.10.450.50">
    <property type="match status" value="1"/>
</dbReference>
<dbReference type="Pfam" id="PF14534">
    <property type="entry name" value="DUF4440"/>
    <property type="match status" value="1"/>
</dbReference>